<keyword evidence="9" id="KW-0645">Protease</keyword>
<dbReference type="PANTHER" id="PTHR24258:SF129">
    <property type="entry name" value="LP15124P-RELATED"/>
    <property type="match status" value="1"/>
</dbReference>
<evidence type="ECO:0000256" key="4">
    <source>
        <dbReference type="ARBA" id="ARBA00024195"/>
    </source>
</evidence>
<sequence length="426" mass="47192">MRHLRLTLLIVSAIFVGAKAQGSLTDLIKLIFTTTPGTGRDLVVTQATYASPPTEKPITQPPATQRPPVTPIPSLIPTDKPSQSCNGGHCVAYYLCAPDGNIITNGDGLLDVKIDVENDARPCPDYFEKCCAVKDKQTKPILPPSKIPEGCGFRNDDGIGFRITGDKDNEAQFGEFPWMIAVFREEQTIAQSINVYQCGGSLIHPQVVLTAAHCVSGRQPEVLKIRAGEWDTQTKNEIYPHQDRDVESFVIHKLYYKGALFNDIALLFLKTPVNIAENVQTICLPPQNFSFESSRCYASGWGKDVFGKEGKYQVILKKIDLPIVSNNQCQNALRTTRLGRHFELHDSFICAGGEPMKDTCKGDGGSPLVCPSERGSKRYYQAGIVAWGIDCGENQIPGVYVNVGHFRDWIDEQIKLKSFDTKYYNL</sequence>
<name>A0A1L8DQH6_9DIPT</name>
<feature type="signal peptide" evidence="7">
    <location>
        <begin position="1"/>
        <end position="20"/>
    </location>
</feature>
<keyword evidence="9" id="KW-0378">Hydrolase</keyword>
<dbReference type="AlphaFoldDB" id="A0A1L8DQH6"/>
<comment type="subcellular location">
    <subcellularLocation>
        <location evidence="1">Secreted</location>
    </subcellularLocation>
</comment>
<dbReference type="GO" id="GO:0006508">
    <property type="term" value="P:proteolysis"/>
    <property type="evidence" value="ECO:0007669"/>
    <property type="project" value="UniProtKB-KW"/>
</dbReference>
<evidence type="ECO:0000256" key="5">
    <source>
        <dbReference type="ARBA" id="ARBA00068096"/>
    </source>
</evidence>
<dbReference type="InterPro" id="IPR018114">
    <property type="entry name" value="TRYPSIN_HIS"/>
</dbReference>
<feature type="chain" id="PRO_5012860515" description="Phenoloxidase-activating factor 2" evidence="7">
    <location>
        <begin position="21"/>
        <end position="426"/>
    </location>
</feature>
<accession>A0A1L8DQH6</accession>
<dbReference type="InterPro" id="IPR009003">
    <property type="entry name" value="Peptidase_S1_PA"/>
</dbReference>
<evidence type="ECO:0000256" key="1">
    <source>
        <dbReference type="ARBA" id="ARBA00004613"/>
    </source>
</evidence>
<dbReference type="CDD" id="cd00190">
    <property type="entry name" value="Tryp_SPc"/>
    <property type="match status" value="1"/>
</dbReference>
<comment type="similarity">
    <text evidence="4">Belongs to the peptidase S1 family. CLIP subfamily.</text>
</comment>
<dbReference type="FunFam" id="2.40.10.10:FF:000038">
    <property type="entry name" value="Serine protease"/>
    <property type="match status" value="1"/>
</dbReference>
<feature type="domain" description="Peptidase S1" evidence="8">
    <location>
        <begin position="163"/>
        <end position="415"/>
    </location>
</feature>
<protein>
    <recommendedName>
        <fullName evidence="5">Phenoloxidase-activating factor 2</fullName>
    </recommendedName>
    <alternativeName>
        <fullName evidence="6">Prophenoloxidase-activating factor II</fullName>
    </alternativeName>
</protein>
<evidence type="ECO:0000256" key="3">
    <source>
        <dbReference type="ARBA" id="ARBA00023157"/>
    </source>
</evidence>
<evidence type="ECO:0000259" key="8">
    <source>
        <dbReference type="PROSITE" id="PS50240"/>
    </source>
</evidence>
<dbReference type="InterPro" id="IPR001314">
    <property type="entry name" value="Peptidase_S1A"/>
</dbReference>
<dbReference type="EMBL" id="GFDF01005356">
    <property type="protein sequence ID" value="JAV08728.1"/>
    <property type="molecule type" value="Transcribed_RNA"/>
</dbReference>
<evidence type="ECO:0000256" key="6">
    <source>
        <dbReference type="ARBA" id="ARBA00076468"/>
    </source>
</evidence>
<dbReference type="InterPro" id="IPR001254">
    <property type="entry name" value="Trypsin_dom"/>
</dbReference>
<keyword evidence="2" id="KW-0964">Secreted</keyword>
<keyword evidence="7" id="KW-0732">Signal</keyword>
<dbReference type="InterPro" id="IPR043504">
    <property type="entry name" value="Peptidase_S1_PA_chymotrypsin"/>
</dbReference>
<evidence type="ECO:0000256" key="2">
    <source>
        <dbReference type="ARBA" id="ARBA00022525"/>
    </source>
</evidence>
<keyword evidence="3" id="KW-1015">Disulfide bond</keyword>
<dbReference type="SUPFAM" id="SSF50494">
    <property type="entry name" value="Trypsin-like serine proteases"/>
    <property type="match status" value="1"/>
</dbReference>
<dbReference type="SMART" id="SM00020">
    <property type="entry name" value="Tryp_SPc"/>
    <property type="match status" value="1"/>
</dbReference>
<dbReference type="Pfam" id="PF00089">
    <property type="entry name" value="Trypsin"/>
    <property type="match status" value="1"/>
</dbReference>
<proteinExistence type="inferred from homology"/>
<dbReference type="Pfam" id="PF18322">
    <property type="entry name" value="CLIP_1"/>
    <property type="match status" value="1"/>
</dbReference>
<dbReference type="PRINTS" id="PR00722">
    <property type="entry name" value="CHYMOTRYPSIN"/>
</dbReference>
<dbReference type="PROSITE" id="PS00134">
    <property type="entry name" value="TRYPSIN_HIS"/>
    <property type="match status" value="1"/>
</dbReference>
<dbReference type="PANTHER" id="PTHR24258">
    <property type="entry name" value="SERINE PROTEASE-RELATED"/>
    <property type="match status" value="1"/>
</dbReference>
<dbReference type="GO" id="GO:0005576">
    <property type="term" value="C:extracellular region"/>
    <property type="evidence" value="ECO:0007669"/>
    <property type="project" value="UniProtKB-SubCell"/>
</dbReference>
<evidence type="ECO:0000256" key="7">
    <source>
        <dbReference type="SAM" id="SignalP"/>
    </source>
</evidence>
<reference evidence="9" key="1">
    <citation type="submission" date="2016-12" db="EMBL/GenBank/DDBJ databases">
        <title>An insight into the sialome and mialome of the sand fly, Nyssomyia neivai.</title>
        <authorList>
            <person name="Sebastian V."/>
            <person name="Goulart T.M."/>
            <person name="Oliveira W."/>
            <person name="Calvo E."/>
            <person name="Oliveira L.F."/>
            <person name="Pinto M.C."/>
            <person name="Rosselino A.M."/>
            <person name="Ribeiro J.M."/>
        </authorList>
    </citation>
    <scope>NUCLEOTIDE SEQUENCE</scope>
</reference>
<dbReference type="InterPro" id="IPR041515">
    <property type="entry name" value="PPAF-2-like_Clip"/>
</dbReference>
<dbReference type="Gene3D" id="2.40.10.10">
    <property type="entry name" value="Trypsin-like serine proteases"/>
    <property type="match status" value="2"/>
</dbReference>
<evidence type="ECO:0000313" key="9">
    <source>
        <dbReference type="EMBL" id="JAV08728.1"/>
    </source>
</evidence>
<organism evidence="9">
    <name type="scientific">Nyssomyia neivai</name>
    <dbReference type="NCBI Taxonomy" id="330878"/>
    <lineage>
        <taxon>Eukaryota</taxon>
        <taxon>Metazoa</taxon>
        <taxon>Ecdysozoa</taxon>
        <taxon>Arthropoda</taxon>
        <taxon>Hexapoda</taxon>
        <taxon>Insecta</taxon>
        <taxon>Pterygota</taxon>
        <taxon>Neoptera</taxon>
        <taxon>Endopterygota</taxon>
        <taxon>Diptera</taxon>
        <taxon>Nematocera</taxon>
        <taxon>Psychodoidea</taxon>
        <taxon>Psychodidae</taxon>
        <taxon>Nyssomyia</taxon>
    </lineage>
</organism>
<dbReference type="PROSITE" id="PS50240">
    <property type="entry name" value="TRYPSIN_DOM"/>
    <property type="match status" value="1"/>
</dbReference>
<dbReference type="GO" id="GO:0004252">
    <property type="term" value="F:serine-type endopeptidase activity"/>
    <property type="evidence" value="ECO:0007669"/>
    <property type="project" value="InterPro"/>
</dbReference>